<reference evidence="3" key="1">
    <citation type="journal article" date="2023" name="G3 (Bethesda)">
        <title>A reference genome for the long-term kleptoplast-retaining sea slug Elysia crispata morphotype clarki.</title>
        <authorList>
            <person name="Eastman K.E."/>
            <person name="Pendleton A.L."/>
            <person name="Shaikh M.A."/>
            <person name="Suttiyut T."/>
            <person name="Ogas R."/>
            <person name="Tomko P."/>
            <person name="Gavelis G."/>
            <person name="Widhalm J.R."/>
            <person name="Wisecaver J.H."/>
        </authorList>
    </citation>
    <scope>NUCLEOTIDE SEQUENCE</scope>
    <source>
        <strain evidence="3">ECLA1</strain>
    </source>
</reference>
<feature type="domain" description="Ig-like" evidence="2">
    <location>
        <begin position="422"/>
        <end position="456"/>
    </location>
</feature>
<gene>
    <name evidence="3" type="ORF">RRG08_031488</name>
</gene>
<evidence type="ECO:0000259" key="2">
    <source>
        <dbReference type="PROSITE" id="PS50835"/>
    </source>
</evidence>
<keyword evidence="1" id="KW-0732">Signal</keyword>
<dbReference type="InterPro" id="IPR007110">
    <property type="entry name" value="Ig-like_dom"/>
</dbReference>
<proteinExistence type="predicted"/>
<accession>A0AAE1DJ27</accession>
<dbReference type="Proteomes" id="UP001283361">
    <property type="component" value="Unassembled WGS sequence"/>
</dbReference>
<comment type="caution">
    <text evidence="3">The sequence shown here is derived from an EMBL/GenBank/DDBJ whole genome shotgun (WGS) entry which is preliminary data.</text>
</comment>
<feature type="signal peptide" evidence="1">
    <location>
        <begin position="1"/>
        <end position="22"/>
    </location>
</feature>
<name>A0AAE1DJ27_9GAST</name>
<dbReference type="AlphaFoldDB" id="A0AAE1DJ27"/>
<protein>
    <recommendedName>
        <fullName evidence="2">Ig-like domain-containing protein</fullName>
    </recommendedName>
</protein>
<feature type="chain" id="PRO_5042291958" description="Ig-like domain-containing protein" evidence="1">
    <location>
        <begin position="23"/>
        <end position="456"/>
    </location>
</feature>
<keyword evidence="4" id="KW-1185">Reference proteome</keyword>
<sequence>MKLLLTVCVFIGIFAQLSQVDAVTCTTLSTCEKTEFTAEKCESKVCQCVSGYVAVQEGCIKKPAKPTVTIVGENNDEALGSTEITLSCDGERFVSTYKWLLDGKPDISKNSKTEKFNMVDKNLEIQCSQVVRNIESEISDVKTIKFLGASGASTAKPIISFNSDKVAESKPFEVKCTGLPHGFLAADVKLTDKDGNSVKGPIAQLSSVTNEKFTCEFEKSGYTFPAGPTTKKYPDVIDSIVSVEITPVTNGPAAFRLADAPEFTCQVSPAAKFLPAGSISYEWKNVQVALTTATWQVDKSKAGVYDGVSCTATLNSNAVASKVLPKITINNDYLKKPVVKATPTKPVVGSQVAFTCATDEAGVQVSWELGGSQLVGQTDKTIQFGEIATSLSGDISCSITKDGFIRKSDVLTFTVQAEIEKPEVDAPTNKFGKLGEMKLTCKSDSAVPAMKYSWKK</sequence>
<feature type="domain" description="Ig-like" evidence="2">
    <location>
        <begin position="325"/>
        <end position="412"/>
    </location>
</feature>
<evidence type="ECO:0000256" key="1">
    <source>
        <dbReference type="SAM" id="SignalP"/>
    </source>
</evidence>
<organism evidence="3 4">
    <name type="scientific">Elysia crispata</name>
    <name type="common">lettuce slug</name>
    <dbReference type="NCBI Taxonomy" id="231223"/>
    <lineage>
        <taxon>Eukaryota</taxon>
        <taxon>Metazoa</taxon>
        <taxon>Spiralia</taxon>
        <taxon>Lophotrochozoa</taxon>
        <taxon>Mollusca</taxon>
        <taxon>Gastropoda</taxon>
        <taxon>Heterobranchia</taxon>
        <taxon>Euthyneura</taxon>
        <taxon>Panpulmonata</taxon>
        <taxon>Sacoglossa</taxon>
        <taxon>Placobranchoidea</taxon>
        <taxon>Plakobranchidae</taxon>
        <taxon>Elysia</taxon>
    </lineage>
</organism>
<evidence type="ECO:0000313" key="3">
    <source>
        <dbReference type="EMBL" id="KAK3772471.1"/>
    </source>
</evidence>
<dbReference type="PROSITE" id="PS50835">
    <property type="entry name" value="IG_LIKE"/>
    <property type="match status" value="2"/>
</dbReference>
<dbReference type="EMBL" id="JAWDGP010003624">
    <property type="protein sequence ID" value="KAK3772471.1"/>
    <property type="molecule type" value="Genomic_DNA"/>
</dbReference>
<evidence type="ECO:0000313" key="4">
    <source>
        <dbReference type="Proteomes" id="UP001283361"/>
    </source>
</evidence>